<feature type="transmembrane region" description="Helical" evidence="1">
    <location>
        <begin position="60"/>
        <end position="84"/>
    </location>
</feature>
<keyword evidence="3" id="KW-1185">Reference proteome</keyword>
<protein>
    <submittedName>
        <fullName evidence="2">TIGR00366 family protein</fullName>
    </submittedName>
</protein>
<organism evidence="2 3">
    <name type="scientific">Leptobacterium flavescens</name>
    <dbReference type="NCBI Taxonomy" id="472055"/>
    <lineage>
        <taxon>Bacteria</taxon>
        <taxon>Pseudomonadati</taxon>
        <taxon>Bacteroidota</taxon>
        <taxon>Flavobacteriia</taxon>
        <taxon>Flavobacteriales</taxon>
        <taxon>Flavobacteriaceae</taxon>
        <taxon>Leptobacterium</taxon>
    </lineage>
</organism>
<dbReference type="PANTHER" id="PTHR41983:SF2">
    <property type="entry name" value="SHORT-CHAIN FATTY ACID TRANSPORTER-RELATED"/>
    <property type="match status" value="1"/>
</dbReference>
<feature type="transmembrane region" description="Helical" evidence="1">
    <location>
        <begin position="206"/>
        <end position="227"/>
    </location>
</feature>
<dbReference type="InterPro" id="IPR006160">
    <property type="entry name" value="SCFA_transpt_AtoE"/>
</dbReference>
<evidence type="ECO:0000313" key="3">
    <source>
        <dbReference type="Proteomes" id="UP000468581"/>
    </source>
</evidence>
<dbReference type="PANTHER" id="PTHR41983">
    <property type="entry name" value="SHORT-CHAIN FATTY ACID TRANSPORTER-RELATED"/>
    <property type="match status" value="1"/>
</dbReference>
<feature type="transmembrane region" description="Helical" evidence="1">
    <location>
        <begin position="105"/>
        <end position="132"/>
    </location>
</feature>
<keyword evidence="1" id="KW-0472">Membrane</keyword>
<feature type="transmembrane region" description="Helical" evidence="1">
    <location>
        <begin position="439"/>
        <end position="460"/>
    </location>
</feature>
<gene>
    <name evidence="2" type="ORF">GWK08_14055</name>
</gene>
<dbReference type="EMBL" id="JAABOO010000003">
    <property type="protein sequence ID" value="NER14574.1"/>
    <property type="molecule type" value="Genomic_DNA"/>
</dbReference>
<accession>A0A6P0UMT7</accession>
<comment type="caution">
    <text evidence="2">The sequence shown here is derived from an EMBL/GenBank/DDBJ whole genome shotgun (WGS) entry which is preliminary data.</text>
</comment>
<proteinExistence type="predicted"/>
<keyword evidence="1" id="KW-0812">Transmembrane</keyword>
<evidence type="ECO:0000256" key="1">
    <source>
        <dbReference type="SAM" id="Phobius"/>
    </source>
</evidence>
<feature type="transmembrane region" description="Helical" evidence="1">
    <location>
        <begin position="353"/>
        <end position="378"/>
    </location>
</feature>
<feature type="transmembrane region" description="Helical" evidence="1">
    <location>
        <begin position="326"/>
        <end position="347"/>
    </location>
</feature>
<keyword evidence="1" id="KW-1133">Transmembrane helix</keyword>
<reference evidence="2 3" key="1">
    <citation type="submission" date="2020-01" db="EMBL/GenBank/DDBJ databases">
        <title>Leptobacterium flavescens.</title>
        <authorList>
            <person name="Wang G."/>
        </authorList>
    </citation>
    <scope>NUCLEOTIDE SEQUENCE [LARGE SCALE GENOMIC DNA]</scope>
    <source>
        <strain evidence="2 3">KCTC 22160</strain>
    </source>
</reference>
<feature type="transmembrane region" description="Helical" evidence="1">
    <location>
        <begin position="294"/>
        <end position="314"/>
    </location>
</feature>
<dbReference type="GO" id="GO:0005886">
    <property type="term" value="C:plasma membrane"/>
    <property type="evidence" value="ECO:0007669"/>
    <property type="project" value="TreeGrafter"/>
</dbReference>
<dbReference type="Pfam" id="PF02667">
    <property type="entry name" value="SCFA_trans"/>
    <property type="match status" value="1"/>
</dbReference>
<sequence length="461" mass="50915">MGINKITSAVETLFRKYLPSPFTIAVFLSLITMLLAFFFTSSPEGENHAVNILKYWESGIWNNGLLVFAYQMMLILVLGHVLVLSKPVSWIILQITKYVRNTANAVVIVSVSTMLVSFFNWGLGLIFGAILARKVGEYAQKNQIPVNYPLIGAAGYVGLMVWHGGISGSAPLKVSESGHLQSLMESISEPAVLAQLPDFIPSYETIFSWWNLLLFAVVLILIPLVLYRMGKKLPATPLSLDEYEFEPEDVSTKKGAEKLDYSRLLASFFGLIILLAFVFQYSPLLRSFNLTPNLLNFFMLGLAIILHGNFRNFLSALDEAIKDTSGILIQFPLYFGIMGIMSSSGMVNQIAEFFTSIATETTLPIFTFFSAGLVNIFVPSGGGQWAVQGPIVIESALKLGVPLPKAVMALAYGDQITNMLQPFWALPLLAITKLKAREILPYTLIMMICGVLAFLLGLFFL</sequence>
<feature type="transmembrane region" description="Helical" evidence="1">
    <location>
        <begin position="21"/>
        <end position="40"/>
    </location>
</feature>
<dbReference type="Proteomes" id="UP000468581">
    <property type="component" value="Unassembled WGS sequence"/>
</dbReference>
<name>A0A6P0UMT7_9FLAO</name>
<evidence type="ECO:0000313" key="2">
    <source>
        <dbReference type="EMBL" id="NER14574.1"/>
    </source>
</evidence>
<dbReference type="AlphaFoldDB" id="A0A6P0UMT7"/>
<dbReference type="RefSeq" id="WP_163607859.1">
    <property type="nucleotide sequence ID" value="NZ_JAABOO010000003.1"/>
</dbReference>
<feature type="transmembrane region" description="Helical" evidence="1">
    <location>
        <begin position="264"/>
        <end position="282"/>
    </location>
</feature>